<evidence type="ECO:0000256" key="1">
    <source>
        <dbReference type="SAM" id="Phobius"/>
    </source>
</evidence>
<dbReference type="Proteomes" id="UP000037267">
    <property type="component" value="Unassembled WGS sequence"/>
</dbReference>
<organism evidence="2 3">
    <name type="scientific">Gottschalkia purinilytica</name>
    <name type="common">Clostridium purinilyticum</name>
    <dbReference type="NCBI Taxonomy" id="1503"/>
    <lineage>
        <taxon>Bacteria</taxon>
        <taxon>Bacillati</taxon>
        <taxon>Bacillota</taxon>
        <taxon>Tissierellia</taxon>
        <taxon>Tissierellales</taxon>
        <taxon>Gottschalkiaceae</taxon>
        <taxon>Gottschalkia</taxon>
    </lineage>
</organism>
<keyword evidence="1" id="KW-0472">Membrane</keyword>
<keyword evidence="1" id="KW-0812">Transmembrane</keyword>
<protein>
    <submittedName>
        <fullName evidence="2">Uncharacterized protein</fullName>
    </submittedName>
</protein>
<keyword evidence="1" id="KW-1133">Transmembrane helix</keyword>
<feature type="transmembrane region" description="Helical" evidence="1">
    <location>
        <begin position="117"/>
        <end position="137"/>
    </location>
</feature>
<evidence type="ECO:0000313" key="3">
    <source>
        <dbReference type="Proteomes" id="UP000037267"/>
    </source>
</evidence>
<accession>A0A0L0W813</accession>
<reference evidence="3" key="1">
    <citation type="submission" date="2015-07" db="EMBL/GenBank/DDBJ databases">
        <title>Draft genome sequence of the purine-degrading Gottschalkia purinilyticum DSM 1384 (formerly Clostridium purinilyticum).</title>
        <authorList>
            <person name="Poehlein A."/>
            <person name="Schiel-Bengelsdorf B."/>
            <person name="Bengelsdorf F.R."/>
            <person name="Daniel R."/>
            <person name="Duerre P."/>
        </authorList>
    </citation>
    <scope>NUCLEOTIDE SEQUENCE [LARGE SCALE GENOMIC DNA]</scope>
    <source>
        <strain evidence="3">DSM 1384</strain>
    </source>
</reference>
<name>A0A0L0W813_GOTPU</name>
<feature type="transmembrane region" description="Helical" evidence="1">
    <location>
        <begin position="60"/>
        <end position="80"/>
    </location>
</feature>
<feature type="transmembrane region" description="Helical" evidence="1">
    <location>
        <begin position="12"/>
        <end position="31"/>
    </location>
</feature>
<dbReference type="EMBL" id="LGSS01000015">
    <property type="protein sequence ID" value="KNF07581.1"/>
    <property type="molecule type" value="Genomic_DNA"/>
</dbReference>
<feature type="transmembrane region" description="Helical" evidence="1">
    <location>
        <begin position="92"/>
        <end position="111"/>
    </location>
</feature>
<dbReference type="AlphaFoldDB" id="A0A0L0W813"/>
<comment type="caution">
    <text evidence="2">The sequence shown here is derived from an EMBL/GenBank/DDBJ whole genome shotgun (WGS) entry which is preliminary data.</text>
</comment>
<keyword evidence="3" id="KW-1185">Reference proteome</keyword>
<evidence type="ECO:0000313" key="2">
    <source>
        <dbReference type="EMBL" id="KNF07581.1"/>
    </source>
</evidence>
<dbReference type="RefSeq" id="WP_050356163.1">
    <property type="nucleotide sequence ID" value="NZ_LGSS01000015.1"/>
</dbReference>
<sequence length="141" mass="16453">MKKVIKRSLNIVLIILQLISILGVIILQYLSTRKMGVAQYLSYKNIKFKEQLFRHEFLNIYKIVLIVILIVSIILLFYKLARSKSRKLNKGLIIVPLLSVIGIGFILFTNSMELRGYYFFIIAIFLNIVIQTFRSIALKDR</sequence>
<proteinExistence type="predicted"/>
<gene>
    <name evidence="2" type="ORF">CLPU_15c00760</name>
</gene>